<feature type="region of interest" description="Disordered" evidence="1">
    <location>
        <begin position="26"/>
        <end position="59"/>
    </location>
</feature>
<name>A0A7H0H707_9ACTN</name>
<evidence type="ECO:0000256" key="1">
    <source>
        <dbReference type="SAM" id="MobiDB-lite"/>
    </source>
</evidence>
<feature type="transmembrane region" description="Helical" evidence="2">
    <location>
        <begin position="71"/>
        <end position="95"/>
    </location>
</feature>
<gene>
    <name evidence="3" type="ORF">H9L22_02295</name>
</gene>
<feature type="transmembrane region" description="Helical" evidence="2">
    <location>
        <begin position="107"/>
        <end position="132"/>
    </location>
</feature>
<dbReference type="Proteomes" id="UP000516117">
    <property type="component" value="Chromosome"/>
</dbReference>
<dbReference type="AlphaFoldDB" id="A0A7H0H707"/>
<dbReference type="InterPro" id="IPR051791">
    <property type="entry name" value="Pra-immunoreactive"/>
</dbReference>
<proteinExistence type="predicted"/>
<dbReference type="InterPro" id="IPR016795">
    <property type="entry name" value="UCP021697"/>
</dbReference>
<dbReference type="PANTHER" id="PTHR36115">
    <property type="entry name" value="PROLINE-RICH ANTIGEN HOMOLOG-RELATED"/>
    <property type="match status" value="1"/>
</dbReference>
<dbReference type="EMBL" id="CP060789">
    <property type="protein sequence ID" value="QNP56323.1"/>
    <property type="molecule type" value="Genomic_DNA"/>
</dbReference>
<dbReference type="PIRSF" id="PIRSF021697">
    <property type="entry name" value="UCP021697"/>
    <property type="match status" value="1"/>
</dbReference>
<organism evidence="3 4">
    <name type="scientific">Tessaracoccus defluvii</name>
    <dbReference type="NCBI Taxonomy" id="1285901"/>
    <lineage>
        <taxon>Bacteria</taxon>
        <taxon>Bacillati</taxon>
        <taxon>Actinomycetota</taxon>
        <taxon>Actinomycetes</taxon>
        <taxon>Propionibacteriales</taxon>
        <taxon>Propionibacteriaceae</taxon>
        <taxon>Tessaracoccus</taxon>
    </lineage>
</organism>
<evidence type="ECO:0000313" key="3">
    <source>
        <dbReference type="EMBL" id="QNP56323.1"/>
    </source>
</evidence>
<keyword evidence="4" id="KW-1185">Reference proteome</keyword>
<keyword evidence="2" id="KW-0812">Transmembrane</keyword>
<dbReference type="KEGG" id="tdf:H9L22_02295"/>
<protein>
    <submittedName>
        <fullName evidence="3">RDD family protein</fullName>
    </submittedName>
</protein>
<keyword evidence="2" id="KW-1133">Transmembrane helix</keyword>
<dbReference type="PANTHER" id="PTHR36115:SF6">
    <property type="entry name" value="PROLINE-RICH ANTIGEN HOMOLOG"/>
    <property type="match status" value="1"/>
</dbReference>
<accession>A0A7H0H707</accession>
<evidence type="ECO:0000313" key="4">
    <source>
        <dbReference type="Proteomes" id="UP000516117"/>
    </source>
</evidence>
<reference evidence="3 4" key="1">
    <citation type="submission" date="2020-08" db="EMBL/GenBank/DDBJ databases">
        <title>Genome sequence of Tessaracoccus defluvii JCM 17540T.</title>
        <authorList>
            <person name="Hyun D.-W."/>
            <person name="Bae J.-W."/>
        </authorList>
    </citation>
    <scope>NUCLEOTIDE SEQUENCE [LARGE SCALE GENOMIC DNA]</scope>
    <source>
        <strain evidence="3 4">JCM 17540</strain>
    </source>
</reference>
<keyword evidence="2" id="KW-0472">Membrane</keyword>
<evidence type="ECO:0000256" key="2">
    <source>
        <dbReference type="SAM" id="Phobius"/>
    </source>
</evidence>
<sequence>MALLWHTGSRHRRPVRPISLPAELREPIPRQRASTGPHRPAARLPPVTDPEPYPGASIGLPESGPRSLASILARVAALIGDWAASMVVAIAIFGWEVMTGSGWRSFMILAVYFVQASLLTALTGGSFGQLIARIGLVRLDGQPLGWWRPFAKTALKCLVIPTLVIGAERRTLPDLLLGTVVVNRR</sequence>